<dbReference type="AlphaFoldDB" id="A0A9P0HWN5"/>
<accession>A0A9P0HWN5</accession>
<feature type="transmembrane region" description="Helical" evidence="1">
    <location>
        <begin position="44"/>
        <end position="63"/>
    </location>
</feature>
<dbReference type="Gene3D" id="2.60.40.10">
    <property type="entry name" value="Immunoglobulins"/>
    <property type="match status" value="1"/>
</dbReference>
<evidence type="ECO:0000313" key="3">
    <source>
        <dbReference type="Proteomes" id="UP001153321"/>
    </source>
</evidence>
<protein>
    <recommendedName>
        <fullName evidence="4">Ig-like domain-containing protein</fullName>
    </recommendedName>
</protein>
<keyword evidence="3" id="KW-1185">Reference proteome</keyword>
<reference evidence="2" key="1">
    <citation type="submission" date="2022-02" db="EMBL/GenBank/DDBJ databases">
        <authorList>
            <person name="King R."/>
        </authorList>
    </citation>
    <scope>NUCLEOTIDE SEQUENCE</scope>
</reference>
<dbReference type="SUPFAM" id="SSF48726">
    <property type="entry name" value="Immunoglobulin"/>
    <property type="match status" value="1"/>
</dbReference>
<keyword evidence="1" id="KW-0812">Transmembrane</keyword>
<organism evidence="2 3">
    <name type="scientific">Spodoptera littoralis</name>
    <name type="common">Egyptian cotton leafworm</name>
    <dbReference type="NCBI Taxonomy" id="7109"/>
    <lineage>
        <taxon>Eukaryota</taxon>
        <taxon>Metazoa</taxon>
        <taxon>Ecdysozoa</taxon>
        <taxon>Arthropoda</taxon>
        <taxon>Hexapoda</taxon>
        <taxon>Insecta</taxon>
        <taxon>Pterygota</taxon>
        <taxon>Neoptera</taxon>
        <taxon>Endopterygota</taxon>
        <taxon>Lepidoptera</taxon>
        <taxon>Glossata</taxon>
        <taxon>Ditrysia</taxon>
        <taxon>Noctuoidea</taxon>
        <taxon>Noctuidae</taxon>
        <taxon>Amphipyrinae</taxon>
        <taxon>Spodoptera</taxon>
    </lineage>
</organism>
<proteinExistence type="predicted"/>
<evidence type="ECO:0000313" key="2">
    <source>
        <dbReference type="EMBL" id="CAH1636753.1"/>
    </source>
</evidence>
<evidence type="ECO:0008006" key="4">
    <source>
        <dbReference type="Google" id="ProtNLM"/>
    </source>
</evidence>
<name>A0A9P0HWN5_SPOLI</name>
<dbReference type="InterPro" id="IPR013783">
    <property type="entry name" value="Ig-like_fold"/>
</dbReference>
<feature type="transmembrane region" description="Helical" evidence="1">
    <location>
        <begin position="12"/>
        <end position="38"/>
    </location>
</feature>
<keyword evidence="1" id="KW-0472">Membrane</keyword>
<dbReference type="EMBL" id="LR824545">
    <property type="protein sequence ID" value="CAH1636753.1"/>
    <property type="molecule type" value="Genomic_DNA"/>
</dbReference>
<evidence type="ECO:0000256" key="1">
    <source>
        <dbReference type="SAM" id="Phobius"/>
    </source>
</evidence>
<keyword evidence="1" id="KW-1133">Transmembrane helix</keyword>
<gene>
    <name evidence="2" type="ORF">SPLIT_LOCUS2115</name>
</gene>
<dbReference type="InterPro" id="IPR036179">
    <property type="entry name" value="Ig-like_dom_sf"/>
</dbReference>
<sequence>MRTHIVTLFMRFSGYITIVAFHLFFLLCLSDFCSVVNWKMDTKVIVLYFFVVFVAVGAIEMNLTNEWKQDIGWEIYCSWKIPNGDSLQSVRLYQNNQQFLIFRPETDGDNRVLVYRRLEDVLTTNCAISKEERQMGTCVLTSELYQPQKHGFAITCEVSGERPYFRMENKTIFVDKYVPPTDTALRVVSENKDTGRVTLNCTSSGVPGPNLTWTILGQQKIPHDFTGVAWNATSKLWDVWSVLSYTSNAETTAVCTPEVSTAGRLVKGQSVEYSSAGSFRGLVKLIMSAALYLALLR</sequence>
<dbReference type="Proteomes" id="UP001153321">
    <property type="component" value="Chromosome 14"/>
</dbReference>